<dbReference type="KEGG" id="kro:BVG79_01458"/>
<evidence type="ECO:0000259" key="4">
    <source>
        <dbReference type="PROSITE" id="PS51118"/>
    </source>
</evidence>
<sequence length="123" mass="13834">MQPDYHDETSSCLRASELLGRIANKWTLLIVRELGTGPKRFNLLRRDIGDISQKMLSSTLKSLERDGIVIRDVTPTMPPQVEYSLTALGRDMKAPVEALASWAIQNADTIDAARKRFDMHNHG</sequence>
<gene>
    <name evidence="5" type="ORF">BVG79_01458</name>
</gene>
<keyword evidence="6" id="KW-1185">Reference proteome</keyword>
<dbReference type="STRING" id="92947.BVG79_01458"/>
<dbReference type="AlphaFoldDB" id="A0A1W6P021"/>
<name>A0A1W6P021_9RHOB</name>
<feature type="domain" description="HTH hxlR-type" evidence="4">
    <location>
        <begin position="12"/>
        <end position="111"/>
    </location>
</feature>
<proteinExistence type="predicted"/>
<dbReference type="PROSITE" id="PS51118">
    <property type="entry name" value="HTH_HXLR"/>
    <property type="match status" value="1"/>
</dbReference>
<dbReference type="OrthoDB" id="9800350at2"/>
<dbReference type="SUPFAM" id="SSF46785">
    <property type="entry name" value="Winged helix' DNA-binding domain"/>
    <property type="match status" value="1"/>
</dbReference>
<organism evidence="5 6">
    <name type="scientific">Ketogulonicigenium robustum</name>
    <dbReference type="NCBI Taxonomy" id="92947"/>
    <lineage>
        <taxon>Bacteria</taxon>
        <taxon>Pseudomonadati</taxon>
        <taxon>Pseudomonadota</taxon>
        <taxon>Alphaproteobacteria</taxon>
        <taxon>Rhodobacterales</taxon>
        <taxon>Roseobacteraceae</taxon>
        <taxon>Ketogulonicigenium</taxon>
    </lineage>
</organism>
<evidence type="ECO:0000256" key="3">
    <source>
        <dbReference type="ARBA" id="ARBA00023163"/>
    </source>
</evidence>
<dbReference type="GO" id="GO:0003677">
    <property type="term" value="F:DNA binding"/>
    <property type="evidence" value="ECO:0007669"/>
    <property type="project" value="UniProtKB-KW"/>
</dbReference>
<dbReference type="Pfam" id="PF01638">
    <property type="entry name" value="HxlR"/>
    <property type="match status" value="1"/>
</dbReference>
<dbReference type="PANTHER" id="PTHR33204:SF39">
    <property type="entry name" value="TRANSCRIPTIONAL REGULATORY PROTEIN"/>
    <property type="match status" value="1"/>
</dbReference>
<keyword evidence="1" id="KW-0805">Transcription regulation</keyword>
<dbReference type="Gene3D" id="1.10.10.10">
    <property type="entry name" value="Winged helix-like DNA-binding domain superfamily/Winged helix DNA-binding domain"/>
    <property type="match status" value="1"/>
</dbReference>
<dbReference type="RefSeq" id="WP_085786295.1">
    <property type="nucleotide sequence ID" value="NZ_CP019937.1"/>
</dbReference>
<dbReference type="Proteomes" id="UP000242447">
    <property type="component" value="Chromosome"/>
</dbReference>
<reference evidence="5 6" key="1">
    <citation type="submission" date="2017-02" db="EMBL/GenBank/DDBJ databases">
        <title>Ketogulonicigenium robustum SPU B003 Genome sequencing and assembly.</title>
        <authorList>
            <person name="Li Y."/>
            <person name="Liu L."/>
            <person name="Wang C."/>
            <person name="Zhang M."/>
            <person name="Zhang T."/>
            <person name="Zhang Y."/>
        </authorList>
    </citation>
    <scope>NUCLEOTIDE SEQUENCE [LARGE SCALE GENOMIC DNA]</scope>
    <source>
        <strain evidence="5 6">SPU_B003</strain>
    </source>
</reference>
<evidence type="ECO:0000313" key="5">
    <source>
        <dbReference type="EMBL" id="ARO14804.1"/>
    </source>
</evidence>
<dbReference type="InterPro" id="IPR036390">
    <property type="entry name" value="WH_DNA-bd_sf"/>
</dbReference>
<evidence type="ECO:0000256" key="2">
    <source>
        <dbReference type="ARBA" id="ARBA00023125"/>
    </source>
</evidence>
<keyword evidence="3" id="KW-0804">Transcription</keyword>
<keyword evidence="2" id="KW-0238">DNA-binding</keyword>
<dbReference type="InterPro" id="IPR036388">
    <property type="entry name" value="WH-like_DNA-bd_sf"/>
</dbReference>
<evidence type="ECO:0000256" key="1">
    <source>
        <dbReference type="ARBA" id="ARBA00023015"/>
    </source>
</evidence>
<dbReference type="InterPro" id="IPR002577">
    <property type="entry name" value="HTH_HxlR"/>
</dbReference>
<dbReference type="PANTHER" id="PTHR33204">
    <property type="entry name" value="TRANSCRIPTIONAL REGULATOR, MARR FAMILY"/>
    <property type="match status" value="1"/>
</dbReference>
<dbReference type="EMBL" id="CP019937">
    <property type="protein sequence ID" value="ARO14804.1"/>
    <property type="molecule type" value="Genomic_DNA"/>
</dbReference>
<protein>
    <submittedName>
        <fullName evidence="5">Transcriptional regulator, HxlR family</fullName>
    </submittedName>
</protein>
<accession>A0A1W6P021</accession>
<evidence type="ECO:0000313" key="6">
    <source>
        <dbReference type="Proteomes" id="UP000242447"/>
    </source>
</evidence>